<gene>
    <name evidence="1" type="ORF">NFIA_002650</name>
</gene>
<dbReference type="eggNOG" id="ENOG502S7Q5">
    <property type="taxonomic scope" value="Eukaryota"/>
</dbReference>
<dbReference type="Proteomes" id="UP000006702">
    <property type="component" value="Unassembled WGS sequence"/>
</dbReference>
<evidence type="ECO:0000313" key="2">
    <source>
        <dbReference type="Proteomes" id="UP000006702"/>
    </source>
</evidence>
<evidence type="ECO:0000313" key="1">
    <source>
        <dbReference type="EMBL" id="EAW16913.1"/>
    </source>
</evidence>
<keyword evidence="2" id="KW-1185">Reference proteome</keyword>
<dbReference type="OMA" id="SWFALIT"/>
<dbReference type="RefSeq" id="XP_001258810.1">
    <property type="nucleotide sequence ID" value="XM_001258809.1"/>
</dbReference>
<proteinExistence type="predicted"/>
<dbReference type="PANTHER" id="PTHR38797">
    <property type="entry name" value="NUCLEAR PORE COMPLEX PROTEIN NUP85-RELATED"/>
    <property type="match status" value="1"/>
</dbReference>
<dbReference type="GeneID" id="4585230"/>
<dbReference type="PANTHER" id="PTHR38797:SF4">
    <property type="entry name" value="NUCLEAR PORE COMPLEX PROTEIN NUP85"/>
    <property type="match status" value="1"/>
</dbReference>
<dbReference type="KEGG" id="nfi:NFIA_002650"/>
<dbReference type="EMBL" id="DS027697">
    <property type="protein sequence ID" value="EAW16913.1"/>
    <property type="molecule type" value="Genomic_DNA"/>
</dbReference>
<protein>
    <submittedName>
        <fullName evidence="1">Uncharacterized protein</fullName>
    </submittedName>
</protein>
<dbReference type="OrthoDB" id="3350591at2759"/>
<dbReference type="InterPro" id="IPR022085">
    <property type="entry name" value="OpdG"/>
</dbReference>
<dbReference type="HOGENOM" id="CLU_035263_2_0_1"/>
<reference evidence="2" key="1">
    <citation type="journal article" date="2008" name="PLoS Genet.">
        <title>Genomic islands in the pathogenic filamentous fungus Aspergillus fumigatus.</title>
        <authorList>
            <person name="Fedorova N.D."/>
            <person name="Khaldi N."/>
            <person name="Joardar V.S."/>
            <person name="Maiti R."/>
            <person name="Amedeo P."/>
            <person name="Anderson M.J."/>
            <person name="Crabtree J."/>
            <person name="Silva J.C."/>
            <person name="Badger J.H."/>
            <person name="Albarraq A."/>
            <person name="Angiuoli S."/>
            <person name="Bussey H."/>
            <person name="Bowyer P."/>
            <person name="Cotty P.J."/>
            <person name="Dyer P.S."/>
            <person name="Egan A."/>
            <person name="Galens K."/>
            <person name="Fraser-Liggett C.M."/>
            <person name="Haas B.J."/>
            <person name="Inman J.M."/>
            <person name="Kent R."/>
            <person name="Lemieux S."/>
            <person name="Malavazi I."/>
            <person name="Orvis J."/>
            <person name="Roemer T."/>
            <person name="Ronning C.M."/>
            <person name="Sundaram J.P."/>
            <person name="Sutton G."/>
            <person name="Turner G."/>
            <person name="Venter J.C."/>
            <person name="White O.R."/>
            <person name="Whitty B.R."/>
            <person name="Youngman P."/>
            <person name="Wolfe K.H."/>
            <person name="Goldman G.H."/>
            <person name="Wortman J.R."/>
            <person name="Jiang B."/>
            <person name="Denning D.W."/>
            <person name="Nierman W.C."/>
        </authorList>
    </citation>
    <scope>NUCLEOTIDE SEQUENCE [LARGE SCALE GENOMIC DNA]</scope>
    <source>
        <strain evidence="2">ATCC 1020 / DSM 3700 / CBS 544.65 / FGSC A1164 / JCM 1740 / NRRL 181 / WB 181</strain>
    </source>
</reference>
<dbReference type="AlphaFoldDB" id="A1DJM4"/>
<dbReference type="VEuPathDB" id="FungiDB:NFIA_002650"/>
<dbReference type="InterPro" id="IPR053204">
    <property type="entry name" value="Oxopyrrolidines_Biosynth-assoc"/>
</dbReference>
<accession>A1DJM4</accession>
<name>A1DJM4_NEOFI</name>
<sequence length="284" mass="32263">MWSQLTTLTNQGSDYDLGPHLAVLHDYFAGKIHSTEAAPKLASAALALDASLNTQLGQLWHLLLQIACKHPQHQDKLVDILVDISHLPDVTRPSDNGQDEPLILHRKQVWKDLPMLDWEIRRHWDYSIPGPGTKKPEEREAAISRTMNVNRCLALLIATDEPIFEWGSLFALVTLRTALETPWEHMALQDPLVAWIPAAAAWVEVLGVEIYEWDEEYESGRLIGAPGSGGPLWKGKHGFCKDRWKLWRDRFGEAARKEDEAEHVRRVAREAELMTKEIETGHVE</sequence>
<dbReference type="Pfam" id="PF12311">
    <property type="entry name" value="DUF3632"/>
    <property type="match status" value="1"/>
</dbReference>
<organism evidence="1 2">
    <name type="scientific">Neosartorya fischeri (strain ATCC 1020 / DSM 3700 / CBS 544.65 / FGSC A1164 / JCM 1740 / NRRL 181 / WB 181)</name>
    <name type="common">Aspergillus fischerianus</name>
    <dbReference type="NCBI Taxonomy" id="331117"/>
    <lineage>
        <taxon>Eukaryota</taxon>
        <taxon>Fungi</taxon>
        <taxon>Dikarya</taxon>
        <taxon>Ascomycota</taxon>
        <taxon>Pezizomycotina</taxon>
        <taxon>Eurotiomycetes</taxon>
        <taxon>Eurotiomycetidae</taxon>
        <taxon>Eurotiales</taxon>
        <taxon>Aspergillaceae</taxon>
        <taxon>Aspergillus</taxon>
        <taxon>Aspergillus subgen. Fumigati</taxon>
    </lineage>
</organism>